<evidence type="ECO:0000256" key="1">
    <source>
        <dbReference type="SAM" id="SignalP"/>
    </source>
</evidence>
<accession>A0A565C663</accession>
<keyword evidence="3" id="KW-1185">Reference proteome</keyword>
<protein>
    <submittedName>
        <fullName evidence="2">Uncharacterized protein</fullName>
    </submittedName>
</protein>
<dbReference type="Proteomes" id="UP000489600">
    <property type="component" value="Unassembled WGS sequence"/>
</dbReference>
<dbReference type="AlphaFoldDB" id="A0A565C663"/>
<organism evidence="2 3">
    <name type="scientific">Arabis nemorensis</name>
    <dbReference type="NCBI Taxonomy" id="586526"/>
    <lineage>
        <taxon>Eukaryota</taxon>
        <taxon>Viridiplantae</taxon>
        <taxon>Streptophyta</taxon>
        <taxon>Embryophyta</taxon>
        <taxon>Tracheophyta</taxon>
        <taxon>Spermatophyta</taxon>
        <taxon>Magnoliopsida</taxon>
        <taxon>eudicotyledons</taxon>
        <taxon>Gunneridae</taxon>
        <taxon>Pentapetalae</taxon>
        <taxon>rosids</taxon>
        <taxon>malvids</taxon>
        <taxon>Brassicales</taxon>
        <taxon>Brassicaceae</taxon>
        <taxon>Arabideae</taxon>
        <taxon>Arabis</taxon>
    </lineage>
</organism>
<proteinExistence type="predicted"/>
<dbReference type="EMBL" id="CABITT030000006">
    <property type="protein sequence ID" value="VVB09048.1"/>
    <property type="molecule type" value="Genomic_DNA"/>
</dbReference>
<name>A0A565C663_9BRAS</name>
<sequence>MVLFKELVALLFCLKVLAILYDREKIEDTKNNKSQRDLVGATLNFVLGGGIKTQAEINRGRGLAVMLLQIEAHIENLEMSQCSKLS</sequence>
<gene>
    <name evidence="2" type="ORF">ANE_LOCUS19492</name>
</gene>
<feature type="signal peptide" evidence="1">
    <location>
        <begin position="1"/>
        <end position="18"/>
    </location>
</feature>
<comment type="caution">
    <text evidence="2">The sequence shown here is derived from an EMBL/GenBank/DDBJ whole genome shotgun (WGS) entry which is preliminary data.</text>
</comment>
<evidence type="ECO:0000313" key="3">
    <source>
        <dbReference type="Proteomes" id="UP000489600"/>
    </source>
</evidence>
<reference evidence="2" key="1">
    <citation type="submission" date="2019-07" db="EMBL/GenBank/DDBJ databases">
        <authorList>
            <person name="Dittberner H."/>
        </authorList>
    </citation>
    <scope>NUCLEOTIDE SEQUENCE [LARGE SCALE GENOMIC DNA]</scope>
</reference>
<evidence type="ECO:0000313" key="2">
    <source>
        <dbReference type="EMBL" id="VVB09048.1"/>
    </source>
</evidence>
<keyword evidence="1" id="KW-0732">Signal</keyword>
<feature type="chain" id="PRO_5021737974" evidence="1">
    <location>
        <begin position="19"/>
        <end position="86"/>
    </location>
</feature>